<comment type="caution">
    <text evidence="1">The sequence shown here is derived from an EMBL/GenBank/DDBJ whole genome shotgun (WGS) entry which is preliminary data.</text>
</comment>
<evidence type="ECO:0000313" key="1">
    <source>
        <dbReference type="EMBL" id="GJS72338.1"/>
    </source>
</evidence>
<protein>
    <submittedName>
        <fullName evidence="1">Uncharacterized protein</fullName>
    </submittedName>
</protein>
<sequence>MSRGEELALRVDDDSHYGLKVGAHFGILPMSQHWQFPLPSNPIIASSFPRFTRLLEEREISFEEEIKTLFYVPREELSLLDMINYDTEGDILYLEKF</sequence>
<accession>A0ABQ4Y5E3</accession>
<dbReference type="Proteomes" id="UP001151760">
    <property type="component" value="Unassembled WGS sequence"/>
</dbReference>
<reference evidence="1" key="1">
    <citation type="journal article" date="2022" name="Int. J. Mol. Sci.">
        <title>Draft Genome of Tanacetum Coccineum: Genomic Comparison of Closely Related Tanacetum-Family Plants.</title>
        <authorList>
            <person name="Yamashiro T."/>
            <person name="Shiraishi A."/>
            <person name="Nakayama K."/>
            <person name="Satake H."/>
        </authorList>
    </citation>
    <scope>NUCLEOTIDE SEQUENCE</scope>
</reference>
<proteinExistence type="predicted"/>
<dbReference type="EMBL" id="BQNB010010072">
    <property type="protein sequence ID" value="GJS72338.1"/>
    <property type="molecule type" value="Genomic_DNA"/>
</dbReference>
<gene>
    <name evidence="1" type="ORF">Tco_0705179</name>
</gene>
<evidence type="ECO:0000313" key="2">
    <source>
        <dbReference type="Proteomes" id="UP001151760"/>
    </source>
</evidence>
<name>A0ABQ4Y5E3_9ASTR</name>
<keyword evidence="2" id="KW-1185">Reference proteome</keyword>
<organism evidence="1 2">
    <name type="scientific">Tanacetum coccineum</name>
    <dbReference type="NCBI Taxonomy" id="301880"/>
    <lineage>
        <taxon>Eukaryota</taxon>
        <taxon>Viridiplantae</taxon>
        <taxon>Streptophyta</taxon>
        <taxon>Embryophyta</taxon>
        <taxon>Tracheophyta</taxon>
        <taxon>Spermatophyta</taxon>
        <taxon>Magnoliopsida</taxon>
        <taxon>eudicotyledons</taxon>
        <taxon>Gunneridae</taxon>
        <taxon>Pentapetalae</taxon>
        <taxon>asterids</taxon>
        <taxon>campanulids</taxon>
        <taxon>Asterales</taxon>
        <taxon>Asteraceae</taxon>
        <taxon>Asteroideae</taxon>
        <taxon>Anthemideae</taxon>
        <taxon>Anthemidinae</taxon>
        <taxon>Tanacetum</taxon>
    </lineage>
</organism>
<reference evidence="1" key="2">
    <citation type="submission" date="2022-01" db="EMBL/GenBank/DDBJ databases">
        <authorList>
            <person name="Yamashiro T."/>
            <person name="Shiraishi A."/>
            <person name="Satake H."/>
            <person name="Nakayama K."/>
        </authorList>
    </citation>
    <scope>NUCLEOTIDE SEQUENCE</scope>
</reference>